<dbReference type="KEGG" id="vg:70081274"/>
<evidence type="ECO:0000313" key="2">
    <source>
        <dbReference type="Proteomes" id="UP000346466"/>
    </source>
</evidence>
<dbReference type="Proteomes" id="UP000346466">
    <property type="component" value="Segment"/>
</dbReference>
<dbReference type="RefSeq" id="YP_010246709.1">
    <property type="nucleotide sequence ID" value="NC_060137.1"/>
</dbReference>
<evidence type="ECO:0000313" key="1">
    <source>
        <dbReference type="EMBL" id="QGH75779.1"/>
    </source>
</evidence>
<sequence>MSAPKEHPLVELVGSCLADPAEGNVLIAKFLETHEVMPKAELNSMLVAVANRNAAYESENRVLREMTNLPDLDAIDHLNDMYYATEDDL</sequence>
<organism evidence="1 2">
    <name type="scientific">Gordonia phage Syleon</name>
    <dbReference type="NCBI Taxonomy" id="2653718"/>
    <lineage>
        <taxon>Viruses</taxon>
        <taxon>Duplodnaviria</taxon>
        <taxon>Heunggongvirae</taxon>
        <taxon>Uroviricota</taxon>
        <taxon>Caudoviricetes</taxon>
        <taxon>Deeyouvirinae</taxon>
        <taxon>Octobienvirus</taxon>
        <taxon>Octobienvirus syleon</taxon>
    </lineage>
</organism>
<keyword evidence="2" id="KW-1185">Reference proteome</keyword>
<name>A0A5Q2WGI5_9CAUD</name>
<protein>
    <submittedName>
        <fullName evidence="1">Uncharacterized protein</fullName>
    </submittedName>
</protein>
<dbReference type="EMBL" id="MN444870">
    <property type="protein sequence ID" value="QGH75779.1"/>
    <property type="molecule type" value="Genomic_DNA"/>
</dbReference>
<gene>
    <name evidence="1" type="primary">50</name>
    <name evidence="1" type="ORF">SEA_SYLEON_50</name>
</gene>
<dbReference type="GeneID" id="70081274"/>
<accession>A0A5Q2WGI5</accession>
<proteinExistence type="predicted"/>
<reference evidence="1 2" key="1">
    <citation type="submission" date="2019-09" db="EMBL/GenBank/DDBJ databases">
        <authorList>
            <person name="Falcon-Lizardi N."/>
            <person name="Rios-Rosa Y."/>
            <person name="Rivera-Cruz A."/>
            <person name="Rivera-Espinal N.S."/>
            <person name="Rodriguez-Cotto F.E."/>
            <person name="Rosa-Flores A.N."/>
            <person name="Rubin M.R."/>
            <person name="Vazquez E."/>
            <person name="Molloy S.D."/>
            <person name="Garlena R.A."/>
            <person name="Russell D.A."/>
            <person name="Pope W.H."/>
            <person name="Jacobs-Sera D."/>
            <person name="Hatfull G.F."/>
        </authorList>
    </citation>
    <scope>NUCLEOTIDE SEQUENCE [LARGE SCALE GENOMIC DNA]</scope>
</reference>